<feature type="domain" description="STAS" evidence="1">
    <location>
        <begin position="14"/>
        <end position="106"/>
    </location>
</feature>
<evidence type="ECO:0000313" key="3">
    <source>
        <dbReference type="EMBL" id="NMR75414.1"/>
    </source>
</evidence>
<dbReference type="Pfam" id="PF13466">
    <property type="entry name" value="STAS_2"/>
    <property type="match status" value="1"/>
</dbReference>
<dbReference type="InterPro" id="IPR052746">
    <property type="entry name" value="MlaB_ABC_Transporter"/>
</dbReference>
<dbReference type="Proteomes" id="UP000714625">
    <property type="component" value="Unassembled WGS sequence"/>
</dbReference>
<dbReference type="STRING" id="663.BAU10_13165"/>
<reference evidence="2" key="3">
    <citation type="submission" date="2019-11" db="EMBL/GenBank/DDBJ databases">
        <authorList>
            <consortium name="PulseNet: The National Subtyping Network for Foodborne Disease Surveillance"/>
            <person name="Tarr C.L."/>
            <person name="Trees E."/>
            <person name="Katz L.S."/>
            <person name="Carleton-Romer H.A."/>
            <person name="Stroika S."/>
            <person name="Kucerova Z."/>
            <person name="Roache K.F."/>
            <person name="Sabol A.L."/>
            <person name="Besser J."/>
            <person name="Gerner-Smidt P."/>
        </authorList>
    </citation>
    <scope>NUCLEOTIDE SEQUENCE</scope>
    <source>
        <strain evidence="2">PNUSAV001129</strain>
    </source>
</reference>
<reference evidence="4 7" key="2">
    <citation type="submission" date="2019-09" db="EMBL/GenBank/DDBJ databases">
        <title>Draft genome sequencing and comparative genomics of hatchery-associated Vibrios.</title>
        <authorList>
            <person name="Kehlet-Delgado H."/>
            <person name="Mueller R.S."/>
        </authorList>
    </citation>
    <scope>NUCLEOTIDE SEQUENCE [LARGE SCALE GENOMIC DNA]</scope>
    <source>
        <strain evidence="4 7">081416A</strain>
    </source>
</reference>
<evidence type="ECO:0000313" key="5">
    <source>
        <dbReference type="EMBL" id="PNP25096.1"/>
    </source>
</evidence>
<dbReference type="Proteomes" id="UP000532247">
    <property type="component" value="Unassembled WGS sequence"/>
</dbReference>
<evidence type="ECO:0000313" key="6">
    <source>
        <dbReference type="Proteomes" id="UP000054316"/>
    </source>
</evidence>
<gene>
    <name evidence="5" type="ORF">AL553_000680</name>
    <name evidence="4" type="ORF">F0254_19530</name>
    <name evidence="2" type="ORF">GHY86_12305</name>
    <name evidence="3" type="ORF">HKB35_17500</name>
</gene>
<reference evidence="5 6" key="1">
    <citation type="submission" date="2017-12" db="EMBL/GenBank/DDBJ databases">
        <title>FDA dAtabase for Regulatory Grade micrObial Sequences (FDA-ARGOS): Supporting development and validation of Infectious Disease Dx tests.</title>
        <authorList>
            <person name="Hoffmann M."/>
            <person name="Allard M."/>
            <person name="Evans P."/>
            <person name="Brown E."/>
            <person name="Tallon L.J."/>
            <person name="Sadzewicz L."/>
            <person name="Sengamalay N."/>
            <person name="Ott S."/>
            <person name="Godinez A."/>
            <person name="Nagaraj S."/>
            <person name="Vavikolanu K."/>
            <person name="Aluvathingal J."/>
            <person name="Nadendla S."/>
            <person name="Hobson J."/>
            <person name="Sichtig H."/>
        </authorList>
    </citation>
    <scope>NUCLEOTIDE SEQUENCE [LARGE SCALE GENOMIC DNA]</scope>
    <source>
        <strain evidence="6">ATCC 17749</strain>
        <strain evidence="5">FDAARGOS_97</strain>
    </source>
</reference>
<name>A0A0H0Y871_VIBAL</name>
<dbReference type="SUPFAM" id="SSF52091">
    <property type="entry name" value="SpoIIaa-like"/>
    <property type="match status" value="1"/>
</dbReference>
<dbReference type="OrthoDB" id="5900662at2"/>
<dbReference type="EMBL" id="AAXMUW010000022">
    <property type="protein sequence ID" value="EGQ9135922.1"/>
    <property type="molecule type" value="Genomic_DNA"/>
</dbReference>
<dbReference type="EMBL" id="JABCMA010000023">
    <property type="protein sequence ID" value="NMR75414.1"/>
    <property type="molecule type" value="Genomic_DNA"/>
</dbReference>
<dbReference type="RefSeq" id="WP_005381093.1">
    <property type="nucleotide sequence ID" value="NZ_AP023185.1"/>
</dbReference>
<dbReference type="InterPro" id="IPR058548">
    <property type="entry name" value="MlaB-like_STAS"/>
</dbReference>
<dbReference type="AlphaFoldDB" id="A0A0H0Y871"/>
<dbReference type="eggNOG" id="COG3113">
    <property type="taxonomic scope" value="Bacteria"/>
</dbReference>
<dbReference type="EMBL" id="VTYF01000013">
    <property type="protein sequence ID" value="NOI11028.1"/>
    <property type="molecule type" value="Genomic_DNA"/>
</dbReference>
<sequence length="106" mass="12086">MAQTPAQWQLDQNILKLTGALDRDTVPSLWAYAQQWQPAQSELECSLKEIERVDSAGMVMLIHLLEHAKKQNCHIMLSFVPAQLRTLFQLSNVESLVAKHIQNYQG</sequence>
<dbReference type="PROSITE" id="PS50801">
    <property type="entry name" value="STAS"/>
    <property type="match status" value="1"/>
</dbReference>
<dbReference type="EMBL" id="LOSN02000001">
    <property type="protein sequence ID" value="PNP25096.1"/>
    <property type="molecule type" value="Genomic_DNA"/>
</dbReference>
<comment type="caution">
    <text evidence="4">The sequence shown here is derived from an EMBL/GenBank/DDBJ whole genome shotgun (WGS) entry which is preliminary data.</text>
</comment>
<dbReference type="Proteomes" id="UP000565155">
    <property type="component" value="Unassembled WGS sequence"/>
</dbReference>
<evidence type="ECO:0000313" key="2">
    <source>
        <dbReference type="EMBL" id="EGQ9135922.1"/>
    </source>
</evidence>
<dbReference type="InterPro" id="IPR002645">
    <property type="entry name" value="STAS_dom"/>
</dbReference>
<dbReference type="GeneID" id="75166531"/>
<organism evidence="4 7">
    <name type="scientific">Vibrio alginolyticus</name>
    <dbReference type="NCBI Taxonomy" id="663"/>
    <lineage>
        <taxon>Bacteria</taxon>
        <taxon>Pseudomonadati</taxon>
        <taxon>Pseudomonadota</taxon>
        <taxon>Gammaproteobacteria</taxon>
        <taxon>Vibrionales</taxon>
        <taxon>Vibrionaceae</taxon>
        <taxon>Vibrio</taxon>
    </lineage>
</organism>
<accession>A0A0H0Y871</accession>
<dbReference type="PANTHER" id="PTHR35849:SF1">
    <property type="entry name" value="INTERMEMBRANE PHOSPHOLIPID TRANSPORT SYSTEM BINDING PROTEIN MLAB"/>
    <property type="match status" value="1"/>
</dbReference>
<reference evidence="3 8" key="4">
    <citation type="submission" date="2020-04" db="EMBL/GenBank/DDBJ databases">
        <title>Whole-genome sequencing of Vibrio spp. from China reveals different genetic environments of blaCTX-M-14 among diverse lineages.</title>
        <authorList>
            <person name="Zheng Z."/>
            <person name="Ye L."/>
            <person name="Chen S."/>
        </authorList>
    </citation>
    <scope>NUCLEOTIDE SEQUENCE [LARGE SCALE GENOMIC DNA]</scope>
    <source>
        <strain evidence="3 8">Vb1636</strain>
    </source>
</reference>
<evidence type="ECO:0000313" key="7">
    <source>
        <dbReference type="Proteomes" id="UP000532247"/>
    </source>
</evidence>
<dbReference type="PANTHER" id="PTHR35849">
    <property type="entry name" value="BLR2341 PROTEIN"/>
    <property type="match status" value="1"/>
</dbReference>
<dbReference type="Gene3D" id="3.30.750.24">
    <property type="entry name" value="STAS domain"/>
    <property type="match status" value="1"/>
</dbReference>
<dbReference type="InterPro" id="IPR036513">
    <property type="entry name" value="STAS_dom_sf"/>
</dbReference>
<protein>
    <submittedName>
        <fullName evidence="2">NTP-binding protein</fullName>
    </submittedName>
    <submittedName>
        <fullName evidence="4">STAS domain-containing protein</fullName>
    </submittedName>
</protein>
<keyword evidence="6" id="KW-1185">Reference proteome</keyword>
<dbReference type="Proteomes" id="UP000054316">
    <property type="component" value="Unassembled WGS sequence"/>
</dbReference>
<evidence type="ECO:0000313" key="4">
    <source>
        <dbReference type="EMBL" id="NOI11028.1"/>
    </source>
</evidence>
<evidence type="ECO:0000313" key="8">
    <source>
        <dbReference type="Proteomes" id="UP000565155"/>
    </source>
</evidence>
<dbReference type="CDD" id="cd07043">
    <property type="entry name" value="STAS_anti-anti-sigma_factors"/>
    <property type="match status" value="1"/>
</dbReference>
<proteinExistence type="predicted"/>
<evidence type="ECO:0000259" key="1">
    <source>
        <dbReference type="PROSITE" id="PS50801"/>
    </source>
</evidence>